<feature type="region of interest" description="Disordered" evidence="1">
    <location>
        <begin position="347"/>
        <end position="406"/>
    </location>
</feature>
<dbReference type="Gene3D" id="3.60.10.10">
    <property type="entry name" value="Endonuclease/exonuclease/phosphatase"/>
    <property type="match status" value="1"/>
</dbReference>
<dbReference type="SUPFAM" id="SSF56219">
    <property type="entry name" value="DNase I-like"/>
    <property type="match status" value="1"/>
</dbReference>
<dbReference type="InterPro" id="IPR036691">
    <property type="entry name" value="Endo/exonu/phosph_ase_sf"/>
</dbReference>
<dbReference type="EMBL" id="JBEDUW010000002">
    <property type="protein sequence ID" value="KAK9942661.1"/>
    <property type="molecule type" value="Genomic_DNA"/>
</dbReference>
<proteinExistence type="predicted"/>
<dbReference type="PANTHER" id="PTHR33710:SF62">
    <property type="entry name" value="DUF4283 DOMAIN PROTEIN"/>
    <property type="match status" value="1"/>
</dbReference>
<evidence type="ECO:0000256" key="1">
    <source>
        <dbReference type="SAM" id="MobiDB-lite"/>
    </source>
</evidence>
<accession>A0AAW1Y0F7</accession>
<feature type="compositionally biased region" description="Low complexity" evidence="1">
    <location>
        <begin position="379"/>
        <end position="395"/>
    </location>
</feature>
<reference evidence="2 3" key="1">
    <citation type="journal article" date="2023" name="G3 (Bethesda)">
        <title>A chromosome-length genome assembly and annotation of blackberry (Rubus argutus, cv. 'Hillquist').</title>
        <authorList>
            <person name="Bruna T."/>
            <person name="Aryal R."/>
            <person name="Dudchenko O."/>
            <person name="Sargent D.J."/>
            <person name="Mead D."/>
            <person name="Buti M."/>
            <person name="Cavallini A."/>
            <person name="Hytonen T."/>
            <person name="Andres J."/>
            <person name="Pham M."/>
            <person name="Weisz D."/>
            <person name="Mascagni F."/>
            <person name="Usai G."/>
            <person name="Natali L."/>
            <person name="Bassil N."/>
            <person name="Fernandez G.E."/>
            <person name="Lomsadze A."/>
            <person name="Armour M."/>
            <person name="Olukolu B."/>
            <person name="Poorten T."/>
            <person name="Britton C."/>
            <person name="Davik J."/>
            <person name="Ashrafi H."/>
            <person name="Aiden E.L."/>
            <person name="Borodovsky M."/>
            <person name="Worthington M."/>
        </authorList>
    </citation>
    <scope>NUCLEOTIDE SEQUENCE [LARGE SCALE GENOMIC DNA]</scope>
    <source>
        <strain evidence="2">PI 553951</strain>
    </source>
</reference>
<organism evidence="2 3">
    <name type="scientific">Rubus argutus</name>
    <name type="common">Southern blackberry</name>
    <dbReference type="NCBI Taxonomy" id="59490"/>
    <lineage>
        <taxon>Eukaryota</taxon>
        <taxon>Viridiplantae</taxon>
        <taxon>Streptophyta</taxon>
        <taxon>Embryophyta</taxon>
        <taxon>Tracheophyta</taxon>
        <taxon>Spermatophyta</taxon>
        <taxon>Magnoliopsida</taxon>
        <taxon>eudicotyledons</taxon>
        <taxon>Gunneridae</taxon>
        <taxon>Pentapetalae</taxon>
        <taxon>rosids</taxon>
        <taxon>fabids</taxon>
        <taxon>Rosales</taxon>
        <taxon>Rosaceae</taxon>
        <taxon>Rosoideae</taxon>
        <taxon>Rosoideae incertae sedis</taxon>
        <taxon>Rubus</taxon>
    </lineage>
</organism>
<evidence type="ECO:0000313" key="3">
    <source>
        <dbReference type="Proteomes" id="UP001457282"/>
    </source>
</evidence>
<sequence length="671" mass="76351">MASSSRQQSDIPFEDDEVVEAMSVEFEQSFDFLDLEGEIHLLGILIADEEPGMGGVKATLSDFCCKWKELGALLGSVLEVEDPVAVGYRGFLRLRVDLDARKPLPTSCRLPSSSITRKIRLQYENLKNFCFHCGPLGHMKMARRYQLNPVLVQLGVVYDNSLVAEPVRKSFFTLPNHPIEFPYVRDHLNRTRLDRRNQDLSDGDLNKFESCSNIGNMSKGTTFSRVDVDLSLGSPVASGVSEKSLSPALDLVNRSNRQRQNMWHPDTNDTIFRNGSVTLALNGLSIESCVWADPECIPLWAFWNEEEFKRANPLFLIPGFDNDSVLVPDKNSSIKIVELDVPHPAPLENRKRKAKKSLAPVADLETSQQKRPKNLYSPGLRLSNLRGRGRGSTSRGRGRKTTKKEASDIGNMSFFEANLNGLDTEGVLVADSKKGGLSLWWRPDVSVDCHNSSKFFIDTTVTFIKSGVKARITWIYGPPYYADKAEFWGSWTNKKRDDWIPWMVIGDLNEMLWQHEMEGGVPWSSNRCIFLRHFLDTNNLIDIGFKGQRFTWAKKAFGDVVLQERLDRSLINDDWLLAWPESCVTHLTRIGSDHCPLLFEHCPILEKRQRSFKFEAFWADDEECLPLIEENWSNTTSSTNQDLWKHNLISCRNHLTTWKCFISSSWNSLGS</sequence>
<keyword evidence="3" id="KW-1185">Reference proteome</keyword>
<comment type="caution">
    <text evidence="2">The sequence shown here is derived from an EMBL/GenBank/DDBJ whole genome shotgun (WGS) entry which is preliminary data.</text>
</comment>
<dbReference type="PANTHER" id="PTHR33710">
    <property type="entry name" value="BNAC02G09200D PROTEIN"/>
    <property type="match status" value="1"/>
</dbReference>
<dbReference type="AlphaFoldDB" id="A0AAW1Y0F7"/>
<gene>
    <name evidence="2" type="ORF">M0R45_008314</name>
</gene>
<name>A0AAW1Y0F7_RUBAR</name>
<dbReference type="Proteomes" id="UP001457282">
    <property type="component" value="Unassembled WGS sequence"/>
</dbReference>
<protein>
    <submittedName>
        <fullName evidence="2">Uncharacterized protein</fullName>
    </submittedName>
</protein>
<evidence type="ECO:0000313" key="2">
    <source>
        <dbReference type="EMBL" id="KAK9942661.1"/>
    </source>
</evidence>